<geneLocation type="plasmid" evidence="1">
    <name>unnamed</name>
</geneLocation>
<dbReference type="HOGENOM" id="CLU_3412422_0_0_12"/>
<evidence type="ECO:0000313" key="1">
    <source>
        <dbReference type="EMBL" id="AHH04352.1"/>
    </source>
</evidence>
<sequence length="28" mass="3311">MANAFTTAYNFLEDKKQKKQVIRLLILI</sequence>
<organism evidence="1">
    <name type="scientific">Borrelia nietonii YOR</name>
    <dbReference type="NCBI Taxonomy" id="1293576"/>
    <lineage>
        <taxon>Bacteria</taxon>
        <taxon>Pseudomonadati</taxon>
        <taxon>Spirochaetota</taxon>
        <taxon>Spirochaetia</taxon>
        <taxon>Spirochaetales</taxon>
        <taxon>Borreliaceae</taxon>
        <taxon>Borrelia</taxon>
        <taxon>Borrelia nietonii</taxon>
    </lineage>
</organism>
<accession>W5SBP9</accession>
<dbReference type="EMBL" id="CP004175">
    <property type="protein sequence ID" value="AHH04352.1"/>
    <property type="molecule type" value="Genomic_DNA"/>
</dbReference>
<keyword evidence="1" id="KW-0614">Plasmid</keyword>
<dbReference type="AlphaFoldDB" id="W5SBP9"/>
<name>W5SBP9_9SPIR</name>
<gene>
    <name evidence="1" type="ORF">BHY_1401</name>
</gene>
<protein>
    <submittedName>
        <fullName evidence="1">Uncharacterized protein</fullName>
    </submittedName>
</protein>
<reference evidence="1" key="1">
    <citation type="submission" date="2013-02" db="EMBL/GenBank/DDBJ databases">
        <title>Comparative genomics of Borrelia species.</title>
        <authorList>
            <person name="Schwan T.G."/>
            <person name="Raffel S.J."/>
            <person name="Porcella S.F."/>
        </authorList>
    </citation>
    <scope>NUCLEOTIDE SEQUENCE</scope>
    <source>
        <strain evidence="1">YOR</strain>
        <plasmid evidence="1">unnamed</plasmid>
    </source>
</reference>
<proteinExistence type="predicted"/>